<dbReference type="VEuPathDB" id="FungiDB:LCOR_10163.1"/>
<proteinExistence type="predicted"/>
<keyword evidence="2" id="KW-1185">Reference proteome</keyword>
<gene>
    <name evidence="1" type="ORF">LCOR_10163.1</name>
</gene>
<organism evidence="1 2">
    <name type="scientific">Lichtheimia corymbifera JMRC:FSU:9682</name>
    <dbReference type="NCBI Taxonomy" id="1263082"/>
    <lineage>
        <taxon>Eukaryota</taxon>
        <taxon>Fungi</taxon>
        <taxon>Fungi incertae sedis</taxon>
        <taxon>Mucoromycota</taxon>
        <taxon>Mucoromycotina</taxon>
        <taxon>Mucoromycetes</taxon>
        <taxon>Mucorales</taxon>
        <taxon>Lichtheimiaceae</taxon>
        <taxon>Lichtheimia</taxon>
    </lineage>
</organism>
<reference evidence="1" key="1">
    <citation type="submission" date="2013-08" db="EMBL/GenBank/DDBJ databases">
        <title>Gene expansion shapes genome architecture in the human pathogen Lichtheimia corymbifera: an evolutionary genomics analysis in the ancient terrestrial Mucorales (Mucoromycotina).</title>
        <authorList>
            <person name="Schwartze V.U."/>
            <person name="Winter S."/>
            <person name="Shelest E."/>
            <person name="Marcet-Houben M."/>
            <person name="Horn F."/>
            <person name="Wehner S."/>
            <person name="Hoffmann K."/>
            <person name="Riege K."/>
            <person name="Sammeth M."/>
            <person name="Nowrousian M."/>
            <person name="Valiante V."/>
            <person name="Linde J."/>
            <person name="Jacobsen I.D."/>
            <person name="Marz M."/>
            <person name="Brakhage A.A."/>
            <person name="Gabaldon T."/>
            <person name="Bocker S."/>
            <person name="Voigt K."/>
        </authorList>
    </citation>
    <scope>NUCLEOTIDE SEQUENCE [LARGE SCALE GENOMIC DNA]</scope>
    <source>
        <strain evidence="1">FSU 9682</strain>
    </source>
</reference>
<evidence type="ECO:0000313" key="1">
    <source>
        <dbReference type="EMBL" id="CDH59341.1"/>
    </source>
</evidence>
<name>A0A068SDJ0_9FUNG</name>
<accession>A0A068SDJ0</accession>
<sequence length="104" mass="11657">MAKEQRKQEETQQDFNVRIPISFESDGAKRQRLCSVVVAWSNIQRVKDSMTILSTVFSLSAFNLEPFCTCLATEVTWLSPSTVGFGTALTVIGRERALWTARIG</sequence>
<dbReference type="AlphaFoldDB" id="A0A068SDJ0"/>
<comment type="caution">
    <text evidence="1">The sequence shown here is derived from an EMBL/GenBank/DDBJ whole genome shotgun (WGS) entry which is preliminary data.</text>
</comment>
<protein>
    <submittedName>
        <fullName evidence="1">Uncharacterized protein</fullName>
    </submittedName>
</protein>
<dbReference type="EMBL" id="CBTN010000069">
    <property type="protein sequence ID" value="CDH59341.1"/>
    <property type="molecule type" value="Genomic_DNA"/>
</dbReference>
<dbReference type="Proteomes" id="UP000027586">
    <property type="component" value="Unassembled WGS sequence"/>
</dbReference>
<evidence type="ECO:0000313" key="2">
    <source>
        <dbReference type="Proteomes" id="UP000027586"/>
    </source>
</evidence>